<dbReference type="STRING" id="112901.SAMN04488500_10135"/>
<dbReference type="PRINTS" id="PR00315">
    <property type="entry name" value="ELONGATNFCT"/>
</dbReference>
<dbReference type="GO" id="GO:0004781">
    <property type="term" value="F:sulfate adenylyltransferase (ATP) activity"/>
    <property type="evidence" value="ECO:0007669"/>
    <property type="project" value="UniProtKB-EC"/>
</dbReference>
<dbReference type="OrthoDB" id="9804504at2"/>
<evidence type="ECO:0000256" key="5">
    <source>
        <dbReference type="ARBA" id="ARBA00022840"/>
    </source>
</evidence>
<dbReference type="InterPro" id="IPR054696">
    <property type="entry name" value="GTP-eEF1A_C"/>
</dbReference>
<dbReference type="PANTHER" id="PTHR23115">
    <property type="entry name" value="TRANSLATION FACTOR"/>
    <property type="match status" value="1"/>
</dbReference>
<organism evidence="8 9">
    <name type="scientific">Sporomusa malonica</name>
    <dbReference type="NCBI Taxonomy" id="112901"/>
    <lineage>
        <taxon>Bacteria</taxon>
        <taxon>Bacillati</taxon>
        <taxon>Bacillota</taxon>
        <taxon>Negativicutes</taxon>
        <taxon>Selenomonadales</taxon>
        <taxon>Sporomusaceae</taxon>
        <taxon>Sporomusa</taxon>
    </lineage>
</organism>
<protein>
    <recommendedName>
        <fullName evidence="1">sulfate adenylyltransferase</fullName>
        <ecNumber evidence="1">2.7.7.4</ecNumber>
    </recommendedName>
</protein>
<dbReference type="EC" id="2.7.7.4" evidence="1"/>
<evidence type="ECO:0000313" key="9">
    <source>
        <dbReference type="Proteomes" id="UP000192738"/>
    </source>
</evidence>
<keyword evidence="5" id="KW-0067">ATP-binding</keyword>
<dbReference type="Proteomes" id="UP000192738">
    <property type="component" value="Unassembled WGS sequence"/>
</dbReference>
<name>A0A1W1Y6E7_9FIRM</name>
<evidence type="ECO:0000313" key="8">
    <source>
        <dbReference type="EMBL" id="SMC31717.1"/>
    </source>
</evidence>
<dbReference type="InterPro" id="IPR050100">
    <property type="entry name" value="TRAFAC_GTPase_members"/>
</dbReference>
<evidence type="ECO:0000256" key="3">
    <source>
        <dbReference type="ARBA" id="ARBA00022695"/>
    </source>
</evidence>
<dbReference type="InterPro" id="IPR027417">
    <property type="entry name" value="P-loop_NTPase"/>
</dbReference>
<dbReference type="InterPro" id="IPR031157">
    <property type="entry name" value="G_TR_CS"/>
</dbReference>
<dbReference type="InterPro" id="IPR009001">
    <property type="entry name" value="Transl_elong_EF1A/Init_IF2_C"/>
</dbReference>
<dbReference type="InterPro" id="IPR011779">
    <property type="entry name" value="SO4_adenylTrfase_lsu"/>
</dbReference>
<dbReference type="InterPro" id="IPR000795">
    <property type="entry name" value="T_Tr_GTP-bd_dom"/>
</dbReference>
<dbReference type="PROSITE" id="PS51722">
    <property type="entry name" value="G_TR_2"/>
    <property type="match status" value="1"/>
</dbReference>
<dbReference type="SUPFAM" id="SSF50447">
    <property type="entry name" value="Translation proteins"/>
    <property type="match status" value="1"/>
</dbReference>
<dbReference type="SUPFAM" id="SSF50465">
    <property type="entry name" value="EF-Tu/eEF-1alpha/eIF2-gamma C-terminal domain"/>
    <property type="match status" value="1"/>
</dbReference>
<keyword evidence="4" id="KW-0547">Nucleotide-binding</keyword>
<dbReference type="CDD" id="cd04095">
    <property type="entry name" value="CysN_NoDQ_III"/>
    <property type="match status" value="1"/>
</dbReference>
<keyword evidence="9" id="KW-1185">Reference proteome</keyword>
<reference evidence="8 9" key="1">
    <citation type="submission" date="2017-04" db="EMBL/GenBank/DDBJ databases">
        <authorList>
            <person name="Afonso C.L."/>
            <person name="Miller P.J."/>
            <person name="Scott M.A."/>
            <person name="Spackman E."/>
            <person name="Goraichik I."/>
            <person name="Dimitrov K.M."/>
            <person name="Suarez D.L."/>
            <person name="Swayne D.E."/>
        </authorList>
    </citation>
    <scope>NUCLEOTIDE SEQUENCE [LARGE SCALE GENOMIC DNA]</scope>
    <source>
        <strain evidence="8 9">DSM 5090</strain>
    </source>
</reference>
<dbReference type="EMBL" id="FWXI01000001">
    <property type="protein sequence ID" value="SMC31717.1"/>
    <property type="molecule type" value="Genomic_DNA"/>
</dbReference>
<dbReference type="Gene3D" id="3.40.50.300">
    <property type="entry name" value="P-loop containing nucleotide triphosphate hydrolases"/>
    <property type="match status" value="1"/>
</dbReference>
<evidence type="ECO:0000256" key="4">
    <source>
        <dbReference type="ARBA" id="ARBA00022741"/>
    </source>
</evidence>
<dbReference type="PROSITE" id="PS00301">
    <property type="entry name" value="G_TR_1"/>
    <property type="match status" value="1"/>
</dbReference>
<dbReference type="GO" id="GO:0003924">
    <property type="term" value="F:GTPase activity"/>
    <property type="evidence" value="ECO:0007669"/>
    <property type="project" value="InterPro"/>
</dbReference>
<dbReference type="InterPro" id="IPR009000">
    <property type="entry name" value="Transl_B-barrel_sf"/>
</dbReference>
<dbReference type="GO" id="GO:0005525">
    <property type="term" value="F:GTP binding"/>
    <property type="evidence" value="ECO:0007669"/>
    <property type="project" value="UniProtKB-KW"/>
</dbReference>
<feature type="domain" description="Tr-type G" evidence="7">
    <location>
        <begin position="5"/>
        <end position="217"/>
    </location>
</feature>
<evidence type="ECO:0000259" key="7">
    <source>
        <dbReference type="PROSITE" id="PS51722"/>
    </source>
</evidence>
<evidence type="ECO:0000256" key="6">
    <source>
        <dbReference type="ARBA" id="ARBA00023134"/>
    </source>
</evidence>
<dbReference type="RefSeq" id="WP_084573575.1">
    <property type="nucleotide sequence ID" value="NZ_CP155572.1"/>
</dbReference>
<gene>
    <name evidence="8" type="ORF">SAMN04488500_10135</name>
</gene>
<dbReference type="GO" id="GO:0006790">
    <property type="term" value="P:sulfur compound metabolic process"/>
    <property type="evidence" value="ECO:0007669"/>
    <property type="project" value="InterPro"/>
</dbReference>
<dbReference type="Pfam" id="PF22594">
    <property type="entry name" value="GTP-eEF1A_C"/>
    <property type="match status" value="1"/>
</dbReference>
<accession>A0A1W1Y6E7</accession>
<sequence>MGVEREVLNIVVVGHVDHGKSTVIGRLLYDTKSLPEGAIDRVKRIAKEKGKPFEYAYLLDAFEEEQKQGITIDTTQLQFRTEQRDYVIIDAPGHKEFLKNMISGAASAEAALLIIDANEGIQEQSKRHGYILSLLGIQKAYVLINKMDLIDYSEAKFNEIKQEMNEFLHNLHVFPLKYIPISAFFGENMITRSEKMPWYKGEPILKAIDLFEKDRGLESKPLRFPIQDVYKFDNRRIIAGRIESGTLHVGDEVLISPSNKLTKVKTIEYWADKDKTDSIYAGMSVGITVEDEFFNQRGEFIVHPDQAPLVSDTFKANIFWMGKKPLVKGTDYKLKLATQELECEIHSIVKAIDATTLETIEDAGQVKTNDVAEVIIRTKKQLCFDEFKNNQLTGRFVIVDGYDVSGGGIVSGLVKAWQAVSKLTGNGLEMIVNCFDDYFYVLAEGTVRKLDARPHTFTVGDVVSVTGKTYEYPEDFDIIDIQTKVAAKVRKAKVAGFAKLGEYTYDDVPVIDSKGAYLRLEVKNYGEFIRELEAINDWHSKQASSFTNKWLAFTKYRNIPVVAVLGAAGTDYQI</sequence>
<evidence type="ECO:0000256" key="1">
    <source>
        <dbReference type="ARBA" id="ARBA00012391"/>
    </source>
</evidence>
<dbReference type="InterPro" id="IPR044139">
    <property type="entry name" value="CysN_NoDQ_III"/>
</dbReference>
<dbReference type="AlphaFoldDB" id="A0A1W1Y6E7"/>
<dbReference type="SUPFAM" id="SSF52540">
    <property type="entry name" value="P-loop containing nucleoside triphosphate hydrolases"/>
    <property type="match status" value="1"/>
</dbReference>
<proteinExistence type="predicted"/>
<evidence type="ECO:0000256" key="2">
    <source>
        <dbReference type="ARBA" id="ARBA00022679"/>
    </source>
</evidence>
<dbReference type="GO" id="GO:0005524">
    <property type="term" value="F:ATP binding"/>
    <property type="evidence" value="ECO:0007669"/>
    <property type="project" value="UniProtKB-KW"/>
</dbReference>
<keyword evidence="2 8" id="KW-0808">Transferase</keyword>
<dbReference type="Gene3D" id="2.40.30.10">
    <property type="entry name" value="Translation factors"/>
    <property type="match status" value="2"/>
</dbReference>
<keyword evidence="6" id="KW-0342">GTP-binding</keyword>
<dbReference type="NCBIfam" id="TIGR02034">
    <property type="entry name" value="CysN"/>
    <property type="match status" value="1"/>
</dbReference>
<keyword evidence="3 8" id="KW-0548">Nucleotidyltransferase</keyword>
<dbReference type="Pfam" id="PF00009">
    <property type="entry name" value="GTP_EFTU"/>
    <property type="match status" value="1"/>
</dbReference>